<name>A0A8B2YTN4_BACUN</name>
<evidence type="ECO:0000313" key="2">
    <source>
        <dbReference type="EMBL" id="MDC1793210.1"/>
    </source>
</evidence>
<dbReference type="InterPro" id="IPR042099">
    <property type="entry name" value="ANL_N_sf"/>
</dbReference>
<proteinExistence type="predicted"/>
<dbReference type="PANTHER" id="PTHR45527">
    <property type="entry name" value="NONRIBOSOMAL PEPTIDE SYNTHETASE"/>
    <property type="match status" value="1"/>
</dbReference>
<dbReference type="GO" id="GO:0031177">
    <property type="term" value="F:phosphopantetheine binding"/>
    <property type="evidence" value="ECO:0007669"/>
    <property type="project" value="TreeGrafter"/>
</dbReference>
<dbReference type="RefSeq" id="WP_117689019.1">
    <property type="nucleotide sequence ID" value="NZ_CALNHV010000002.1"/>
</dbReference>
<organism evidence="3 4">
    <name type="scientific">Bacteroides uniformis</name>
    <dbReference type="NCBI Taxonomy" id="820"/>
    <lineage>
        <taxon>Bacteria</taxon>
        <taxon>Pseudomonadati</taxon>
        <taxon>Bacteroidota</taxon>
        <taxon>Bacteroidia</taxon>
        <taxon>Bacteroidales</taxon>
        <taxon>Bacteroidaceae</taxon>
        <taxon>Bacteroides</taxon>
    </lineage>
</organism>
<reference evidence="3 4" key="1">
    <citation type="submission" date="2018-08" db="EMBL/GenBank/DDBJ databases">
        <title>A genome reference for cultivated species of the human gut microbiota.</title>
        <authorList>
            <person name="Zou Y."/>
            <person name="Xue W."/>
            <person name="Luo G."/>
        </authorList>
    </citation>
    <scope>NUCLEOTIDE SEQUENCE [LARGE SCALE GENOMIC DNA]</scope>
    <source>
        <strain evidence="3 4">TM04-30</strain>
    </source>
</reference>
<dbReference type="PROSITE" id="PS00455">
    <property type="entry name" value="AMP_BINDING"/>
    <property type="match status" value="1"/>
</dbReference>
<dbReference type="EMBL" id="JAQNRK010000002">
    <property type="protein sequence ID" value="MDC1793210.1"/>
    <property type="molecule type" value="Genomic_DNA"/>
</dbReference>
<dbReference type="Gene3D" id="3.40.50.12780">
    <property type="entry name" value="N-terminal domain of ligase-like"/>
    <property type="match status" value="1"/>
</dbReference>
<dbReference type="InterPro" id="IPR045851">
    <property type="entry name" value="AMP-bd_C_sf"/>
</dbReference>
<dbReference type="AlphaFoldDB" id="A0A8B2YTN4"/>
<evidence type="ECO:0000313" key="3">
    <source>
        <dbReference type="EMBL" id="RGJ94320.1"/>
    </source>
</evidence>
<dbReference type="PANTHER" id="PTHR45527:SF1">
    <property type="entry name" value="FATTY ACID SYNTHASE"/>
    <property type="match status" value="1"/>
</dbReference>
<accession>A0A8B2YTN4</accession>
<dbReference type="GO" id="GO:0043041">
    <property type="term" value="P:amino acid activation for nonribosomal peptide biosynthetic process"/>
    <property type="evidence" value="ECO:0007669"/>
    <property type="project" value="TreeGrafter"/>
</dbReference>
<dbReference type="InterPro" id="IPR020845">
    <property type="entry name" value="AMP-binding_CS"/>
</dbReference>
<evidence type="ECO:0000313" key="4">
    <source>
        <dbReference type="Proteomes" id="UP000260844"/>
    </source>
</evidence>
<dbReference type="Gene3D" id="3.30.300.30">
    <property type="match status" value="1"/>
</dbReference>
<dbReference type="SUPFAM" id="SSF56801">
    <property type="entry name" value="Acetyl-CoA synthetase-like"/>
    <property type="match status" value="1"/>
</dbReference>
<dbReference type="EMBL" id="QSPV01000005">
    <property type="protein sequence ID" value="RGJ94320.1"/>
    <property type="molecule type" value="Genomic_DNA"/>
</dbReference>
<sequence>MILENFLDSFHAHISNNAFCIDEVFYTYGQFLERINGIRENVKTIIPSDCQNVGIVVCDSIDTYASIFALWFEGKTYVPILPSAPEERNNQVIDEAGLSYILNVGKLNQNLKAEIISTKLIESSSEERPLLNLDENKNAYILFTSGSTGKPKGVQITFGNLHNFITAMYACGSGLSENDKSLQMFELTFDFSVAAYTMPLFAGACIYTIPTGEVRYLYILDLMDFHNLTVLWLVPSIIVLLRSRFNSIFSDSIRMCAFCGEALPIDVVNEWRCCIPNSVIRNFYGPTEDTVFCTYYDVDDFHQKHHNGTVSIGRSMESGDFIVVDSELKPLGPNESGELCLSGNQLTPGYWMNPTKNESSFFFYNGKRYYRTGDLCFVDNDGDLQYIGRIDFQTKINGFRVELSEIEHYAAESLNGNNICVCVAYQNAIGTTELGLMIQGGQTINTEAVVDYIREHLPPYEVPSCVKIISNLPLNSNGKIDRKEIIKQFQK</sequence>
<dbReference type="GO" id="GO:0005737">
    <property type="term" value="C:cytoplasm"/>
    <property type="evidence" value="ECO:0007669"/>
    <property type="project" value="TreeGrafter"/>
</dbReference>
<dbReference type="GO" id="GO:0044550">
    <property type="term" value="P:secondary metabolite biosynthetic process"/>
    <property type="evidence" value="ECO:0007669"/>
    <property type="project" value="TreeGrafter"/>
</dbReference>
<evidence type="ECO:0000313" key="5">
    <source>
        <dbReference type="Proteomes" id="UP001215818"/>
    </source>
</evidence>
<protein>
    <submittedName>
        <fullName evidence="2">AMP-binding protein</fullName>
    </submittedName>
    <submittedName>
        <fullName evidence="3">AMP-dependent synthetase</fullName>
    </submittedName>
</protein>
<reference evidence="2 5" key="2">
    <citation type="submission" date="2022-10" db="EMBL/GenBank/DDBJ databases">
        <title>Human gut microbiome strain richness.</title>
        <authorList>
            <person name="Chen-Liaw A."/>
        </authorList>
    </citation>
    <scope>NUCLEOTIDE SEQUENCE [LARGE SCALE GENOMIC DNA]</scope>
    <source>
        <strain evidence="2 5">D53st1_B1_D53t1_180928</strain>
    </source>
</reference>
<dbReference type="Pfam" id="PF00501">
    <property type="entry name" value="AMP-binding"/>
    <property type="match status" value="1"/>
</dbReference>
<dbReference type="Proteomes" id="UP000260844">
    <property type="component" value="Unassembled WGS sequence"/>
</dbReference>
<gene>
    <name evidence="3" type="ORF">DXD40_08120</name>
    <name evidence="2" type="ORF">POY73_03560</name>
</gene>
<feature type="domain" description="AMP-dependent synthetase/ligase" evidence="1">
    <location>
        <begin position="22"/>
        <end position="351"/>
    </location>
</feature>
<comment type="caution">
    <text evidence="3">The sequence shown here is derived from an EMBL/GenBank/DDBJ whole genome shotgun (WGS) entry which is preliminary data.</text>
</comment>
<dbReference type="Proteomes" id="UP001215818">
    <property type="component" value="Unassembled WGS sequence"/>
</dbReference>
<evidence type="ECO:0000259" key="1">
    <source>
        <dbReference type="Pfam" id="PF00501"/>
    </source>
</evidence>
<dbReference type="InterPro" id="IPR000873">
    <property type="entry name" value="AMP-dep_synth/lig_dom"/>
</dbReference>